<dbReference type="Proteomes" id="UP001153678">
    <property type="component" value="Unassembled WGS sequence"/>
</dbReference>
<reference evidence="1" key="1">
    <citation type="submission" date="2022-08" db="EMBL/GenBank/DDBJ databases">
        <authorList>
            <person name="Kallberg Y."/>
            <person name="Tangrot J."/>
            <person name="Rosling A."/>
        </authorList>
    </citation>
    <scope>NUCLEOTIDE SEQUENCE</scope>
    <source>
        <strain evidence="1">Wild A</strain>
    </source>
</reference>
<keyword evidence="2" id="KW-1185">Reference proteome</keyword>
<proteinExistence type="predicted"/>
<dbReference type="AlphaFoldDB" id="A0A9W4SZ85"/>
<protein>
    <submittedName>
        <fullName evidence="1">10654_t:CDS:1</fullName>
    </submittedName>
</protein>
<evidence type="ECO:0000313" key="1">
    <source>
        <dbReference type="EMBL" id="CAI2186924.1"/>
    </source>
</evidence>
<name>A0A9W4SZ85_9GLOM</name>
<sequence>MVYPECINGQKLLRAVIDIDVSKEDMEIASVKGQEVFIQICYSFIRALYQILDCNWKEILKGLVITTSSDPSKCNYHILYALVLLIDHHEFKVFTELIYTIISEKYGKLLIKNYLNELDHTRVQPSTSLCLEHFNYLRDWIIEERTQKTLYISTGKQGSDELRKVFEYDPSIIEKIRQENKKFFTIILQLTEIYEERYVRQLSNEGDIYVGSLWETEKTYNLAISNDVNLLVLSMRHSYLNAITTRLNLKSYCDINNNINLSNHKRVICQIEISIIAQAQSYLDWNKQISSLTFANRTSILLICHLRKDTQGIIRILKTGFSELRIKEYYGKSDSEEKVHDFSNVEESWKDVDLVAYIKEGLFQWLLNAKCECLPQELQNREIFFDIGSIIRNKDIPTVRL</sequence>
<dbReference type="OrthoDB" id="2373574at2759"/>
<accession>A0A9W4SZ85</accession>
<evidence type="ECO:0000313" key="2">
    <source>
        <dbReference type="Proteomes" id="UP001153678"/>
    </source>
</evidence>
<dbReference type="EMBL" id="CAMKVN010004368">
    <property type="protein sequence ID" value="CAI2186924.1"/>
    <property type="molecule type" value="Genomic_DNA"/>
</dbReference>
<gene>
    <name evidence="1" type="ORF">FWILDA_LOCUS12819</name>
</gene>
<organism evidence="1 2">
    <name type="scientific">Funneliformis geosporum</name>
    <dbReference type="NCBI Taxonomy" id="1117311"/>
    <lineage>
        <taxon>Eukaryota</taxon>
        <taxon>Fungi</taxon>
        <taxon>Fungi incertae sedis</taxon>
        <taxon>Mucoromycota</taxon>
        <taxon>Glomeromycotina</taxon>
        <taxon>Glomeromycetes</taxon>
        <taxon>Glomerales</taxon>
        <taxon>Glomeraceae</taxon>
        <taxon>Funneliformis</taxon>
    </lineage>
</organism>
<comment type="caution">
    <text evidence="1">The sequence shown here is derived from an EMBL/GenBank/DDBJ whole genome shotgun (WGS) entry which is preliminary data.</text>
</comment>